<name>A0ABR8ETI6_NOSLI</name>
<dbReference type="Proteomes" id="UP000604661">
    <property type="component" value="Unassembled WGS sequence"/>
</dbReference>
<keyword evidence="1" id="KW-0378">Hydrolase</keyword>
<evidence type="ECO:0000313" key="2">
    <source>
        <dbReference type="Proteomes" id="UP000604661"/>
    </source>
</evidence>
<gene>
    <name evidence="1" type="ORF">H6G95_11650</name>
</gene>
<comment type="caution">
    <text evidence="1">The sequence shown here is derived from an EMBL/GenBank/DDBJ whole genome shotgun (WGS) entry which is preliminary data.</text>
</comment>
<dbReference type="PANTHER" id="PTHR33428:SF14">
    <property type="entry name" value="CARBOXYLESTERASE TYPE B DOMAIN-CONTAINING PROTEIN"/>
    <property type="match status" value="1"/>
</dbReference>
<organism evidence="1 2">
    <name type="scientific">Nostoc linckia FACHB-391</name>
    <dbReference type="NCBI Taxonomy" id="2692906"/>
    <lineage>
        <taxon>Bacteria</taxon>
        <taxon>Bacillati</taxon>
        <taxon>Cyanobacteriota</taxon>
        <taxon>Cyanophyceae</taxon>
        <taxon>Nostocales</taxon>
        <taxon>Nostocaceae</taxon>
        <taxon>Nostoc</taxon>
    </lineage>
</organism>
<protein>
    <submittedName>
        <fullName evidence="1">Dienelactone hydrolase</fullName>
    </submittedName>
</protein>
<reference evidence="1 2" key="1">
    <citation type="journal article" date="2020" name="ISME J.">
        <title>Comparative genomics reveals insights into cyanobacterial evolution and habitat adaptation.</title>
        <authorList>
            <person name="Chen M.Y."/>
            <person name="Teng W.K."/>
            <person name="Zhao L."/>
            <person name="Hu C.X."/>
            <person name="Zhou Y.K."/>
            <person name="Han B.P."/>
            <person name="Song L.R."/>
            <person name="Shu W.S."/>
        </authorList>
    </citation>
    <scope>NUCLEOTIDE SEQUENCE [LARGE SCALE GENOMIC DNA]</scope>
    <source>
        <strain evidence="1 2">FACHB-391</strain>
    </source>
</reference>
<dbReference type="EMBL" id="JACJTE010000009">
    <property type="protein sequence ID" value="MBD2561260.1"/>
    <property type="molecule type" value="Genomic_DNA"/>
</dbReference>
<dbReference type="PANTHER" id="PTHR33428">
    <property type="entry name" value="CHLOROPHYLLASE-2, CHLOROPLASTIC"/>
    <property type="match status" value="1"/>
</dbReference>
<dbReference type="GO" id="GO:0016787">
    <property type="term" value="F:hydrolase activity"/>
    <property type="evidence" value="ECO:0007669"/>
    <property type="project" value="UniProtKB-KW"/>
</dbReference>
<proteinExistence type="predicted"/>
<dbReference type="SUPFAM" id="SSF53474">
    <property type="entry name" value="alpha/beta-Hydrolases"/>
    <property type="match status" value="1"/>
</dbReference>
<sequence length="327" mass="36136">MTVRAFFQAAKVEGFQSPYDTIHLKIFYPVEMSRHKGERNREILPVNLEKAPFPVVIFFNGFNCDAQQYQWLAVKLAERGLVVILFNWITEMIPGIISLTPGVDFEKMKPTIYRTVPTALALPTLLAKVEQLQSEGILAGMLDLQRIILGGHSAGGRVAIENADPHFFPQVAASFGYGLHTMATLLLGYEAGTILPLPDSLPLLLMGGTCDGVIANNSDRYGVSPGNTTTPVIRTFQEAITGGRNDSYLILLDGANHFSIVDQLDSTLDTPLLDFPATQPQESFRLLMGEIISLFIDTYVRHQPEASQSLEQLLNTANPLIKSFERK</sequence>
<evidence type="ECO:0000313" key="1">
    <source>
        <dbReference type="EMBL" id="MBD2561260.1"/>
    </source>
</evidence>
<accession>A0ABR8ETI6</accession>
<keyword evidence="2" id="KW-1185">Reference proteome</keyword>
<dbReference type="Gene3D" id="3.40.50.1820">
    <property type="entry name" value="alpha/beta hydrolase"/>
    <property type="match status" value="1"/>
</dbReference>
<dbReference type="RefSeq" id="WP_190892254.1">
    <property type="nucleotide sequence ID" value="NZ_JACJTE010000009.1"/>
</dbReference>
<dbReference type="InterPro" id="IPR029058">
    <property type="entry name" value="AB_hydrolase_fold"/>
</dbReference>